<evidence type="ECO:0000256" key="5">
    <source>
        <dbReference type="ARBA" id="ARBA00035013"/>
    </source>
</evidence>
<keyword evidence="4" id="KW-0408">Iron</keyword>
<dbReference type="Gene3D" id="3.10.180.50">
    <property type="match status" value="1"/>
</dbReference>
<dbReference type="InterPro" id="IPR009770">
    <property type="entry name" value="HGLS"/>
</dbReference>
<reference evidence="8 11" key="1">
    <citation type="submission" date="2018-01" db="EMBL/GenBank/DDBJ databases">
        <authorList>
            <person name="Paulsen S."/>
            <person name="Gram L.K."/>
        </authorList>
    </citation>
    <scope>NUCLEOTIDE SEQUENCE [LARGE SCALE GENOMIC DNA]</scope>
    <source>
        <strain evidence="8 11">S3790</strain>
        <strain evidence="9">S3895</strain>
    </source>
</reference>
<dbReference type="PANTHER" id="PTHR31136">
    <property type="entry name" value="DUF1338 DOMAIN-CONTAINING PROTEIN"/>
    <property type="match status" value="1"/>
</dbReference>
<reference evidence="11" key="2">
    <citation type="submission" date="2019-06" db="EMBL/GenBank/DDBJ databases">
        <title>Co-occurence of chitin degradation, pigmentation and bioactivity in marine Pseudoalteromonas.</title>
        <authorList>
            <person name="Sonnenschein E.C."/>
            <person name="Bech P.K."/>
        </authorList>
    </citation>
    <scope>NUCLEOTIDE SEQUENCE [LARGE SCALE GENOMIC DNA]</scope>
    <source>
        <strain evidence="11">S3790</strain>
    </source>
</reference>
<protein>
    <recommendedName>
        <fullName evidence="6">2-oxoadipate dioxygenase/decarboxylase</fullName>
        <ecNumber evidence="6">1.13.11.93</ecNumber>
    </recommendedName>
    <alternativeName>
        <fullName evidence="7">2-hydroxyglutarate synthase</fullName>
    </alternativeName>
</protein>
<evidence type="ECO:0000256" key="1">
    <source>
        <dbReference type="ARBA" id="ARBA00001954"/>
    </source>
</evidence>
<dbReference type="AlphaFoldDB" id="A0A5S3V5A4"/>
<name>A0A5S3V5A4_9GAMM</name>
<dbReference type="OrthoDB" id="506370at2"/>
<sequence>MHNTVDNLFQALWDNYLEVTPSAVKVHELLGSTQQNDVINDHIALRTFNHEKIGLEKLAAHFLAVGYKECGEYHFEAKKLYAKHYEHTDPTKPKVFISELLVEKCSQALQSVVNSMIDEIDEAAITADNFLYSGTHWQVSHDTYQALLAESEYAAWMAAWGYRANHFTVSINYLSNFTKITDVNQNLKDAGFELNSAGGEVKGSPEVLLEQSSTLADHHSVLFSDGEFKIPSCFYEFALRYAKPDGELYTGFVAASADKIFESTNAR</sequence>
<dbReference type="GO" id="GO:0051213">
    <property type="term" value="F:dioxygenase activity"/>
    <property type="evidence" value="ECO:0007669"/>
    <property type="project" value="UniProtKB-KW"/>
</dbReference>
<evidence type="ECO:0000313" key="8">
    <source>
        <dbReference type="EMBL" id="TMO66352.1"/>
    </source>
</evidence>
<dbReference type="EC" id="1.13.11.93" evidence="6"/>
<evidence type="ECO:0000313" key="9">
    <source>
        <dbReference type="EMBL" id="TMO72579.1"/>
    </source>
</evidence>
<keyword evidence="2" id="KW-0223">Dioxygenase</keyword>
<gene>
    <name evidence="8" type="ORF">CWC19_16415</name>
    <name evidence="9" type="ORF">CWC20_15160</name>
</gene>
<keyword evidence="10" id="KW-1185">Reference proteome</keyword>
<dbReference type="SMART" id="SM01150">
    <property type="entry name" value="DUF1338"/>
    <property type="match status" value="1"/>
</dbReference>
<evidence type="ECO:0000256" key="4">
    <source>
        <dbReference type="ARBA" id="ARBA00023004"/>
    </source>
</evidence>
<evidence type="ECO:0000256" key="6">
    <source>
        <dbReference type="ARBA" id="ARBA00035023"/>
    </source>
</evidence>
<dbReference type="Proteomes" id="UP000307217">
    <property type="component" value="Unassembled WGS sequence"/>
</dbReference>
<proteinExistence type="inferred from homology"/>
<evidence type="ECO:0000313" key="11">
    <source>
        <dbReference type="Proteomes" id="UP000307217"/>
    </source>
</evidence>
<accession>A0A5S3V5A4</accession>
<comment type="cofactor">
    <cofactor evidence="1">
        <name>Fe(2+)</name>
        <dbReference type="ChEBI" id="CHEBI:29033"/>
    </cofactor>
</comment>
<dbReference type="EMBL" id="PNBX01000077">
    <property type="protein sequence ID" value="TMO66352.1"/>
    <property type="molecule type" value="Genomic_DNA"/>
</dbReference>
<comment type="caution">
    <text evidence="8">The sequence shown here is derived from an EMBL/GenBank/DDBJ whole genome shotgun (WGS) entry which is preliminary data.</text>
</comment>
<dbReference type="EMBL" id="PNBW01000078">
    <property type="protein sequence ID" value="TMO72579.1"/>
    <property type="molecule type" value="Genomic_DNA"/>
</dbReference>
<keyword evidence="3" id="KW-0560">Oxidoreductase</keyword>
<dbReference type="CDD" id="cd16350">
    <property type="entry name" value="VOC_like"/>
    <property type="match status" value="1"/>
</dbReference>
<evidence type="ECO:0000256" key="3">
    <source>
        <dbReference type="ARBA" id="ARBA00023002"/>
    </source>
</evidence>
<dbReference type="Proteomes" id="UP000307164">
    <property type="component" value="Unassembled WGS sequence"/>
</dbReference>
<reference evidence="8" key="3">
    <citation type="submission" date="2019-09" db="EMBL/GenBank/DDBJ databases">
        <title>Co-occurence of chitin degradation, pigmentation and bioactivity in marine Pseudoalteromonas.</title>
        <authorList>
            <person name="Sonnenschein E.C."/>
            <person name="Bech P.K."/>
        </authorList>
    </citation>
    <scope>NUCLEOTIDE SEQUENCE</scope>
    <source>
        <strain evidence="8">S3790</strain>
        <strain evidence="9 10">S3895</strain>
    </source>
</reference>
<dbReference type="Pfam" id="PF07063">
    <property type="entry name" value="HGLS"/>
    <property type="match status" value="1"/>
</dbReference>
<organism evidence="8 11">
    <name type="scientific">Pseudoalteromonas aurantia</name>
    <dbReference type="NCBI Taxonomy" id="43654"/>
    <lineage>
        <taxon>Bacteria</taxon>
        <taxon>Pseudomonadati</taxon>
        <taxon>Pseudomonadota</taxon>
        <taxon>Gammaproteobacteria</taxon>
        <taxon>Alteromonadales</taxon>
        <taxon>Pseudoalteromonadaceae</taxon>
        <taxon>Pseudoalteromonas</taxon>
    </lineage>
</organism>
<evidence type="ECO:0000313" key="10">
    <source>
        <dbReference type="Proteomes" id="UP000307164"/>
    </source>
</evidence>
<dbReference type="RefSeq" id="WP_138592856.1">
    <property type="nucleotide sequence ID" value="NZ_PNBW01000078.1"/>
</dbReference>
<comment type="similarity">
    <text evidence="5">Belongs to the 2-oxoadipate dioxygenase/decarboxylase family.</text>
</comment>
<evidence type="ECO:0000256" key="2">
    <source>
        <dbReference type="ARBA" id="ARBA00022964"/>
    </source>
</evidence>
<evidence type="ECO:0000256" key="7">
    <source>
        <dbReference type="ARBA" id="ARBA00035045"/>
    </source>
</evidence>
<dbReference type="PANTHER" id="PTHR31136:SF5">
    <property type="entry name" value="2-OXOADIPATE DIOXYGENASE_DECARBOXYLASE, CHLOROPLASTIC"/>
    <property type="match status" value="1"/>
</dbReference>